<reference evidence="1" key="1">
    <citation type="submission" date="2018-08" db="EMBL/GenBank/DDBJ databases">
        <title>Identification of Burkholderia cepacia strains that express a Burkholderia pseudomallei-like capsular polysaccharide.</title>
        <authorList>
            <person name="Burtnick M.N."/>
            <person name="Vongsouvath M."/>
            <person name="Newton P."/>
            <person name="Wuthiekanun V."/>
            <person name="Limmathurotsakul D."/>
            <person name="Brett P.J."/>
            <person name="Chantratita N."/>
            <person name="Dance D.A."/>
        </authorList>
    </citation>
    <scope>NUCLEOTIDE SEQUENCE</scope>
    <source>
        <strain evidence="1">SBXCC001</strain>
    </source>
</reference>
<accession>A0AAW9CSQ6</accession>
<protein>
    <submittedName>
        <fullName evidence="1">Uncharacterized protein</fullName>
    </submittedName>
</protein>
<organism evidence="1 2">
    <name type="scientific">Burkholderia thailandensis</name>
    <dbReference type="NCBI Taxonomy" id="57975"/>
    <lineage>
        <taxon>Bacteria</taxon>
        <taxon>Pseudomonadati</taxon>
        <taxon>Pseudomonadota</taxon>
        <taxon>Betaproteobacteria</taxon>
        <taxon>Burkholderiales</taxon>
        <taxon>Burkholderiaceae</taxon>
        <taxon>Burkholderia</taxon>
        <taxon>pseudomallei group</taxon>
    </lineage>
</organism>
<name>A0AAW9CSQ6_BURTH</name>
<dbReference type="AlphaFoldDB" id="A0AAW9CSQ6"/>
<sequence length="52" mass="5447">MHSHPTTPLQFRRNHFSVQAPSVNRAGLKAGAIGSMALPVTTCPPAPAGVLR</sequence>
<dbReference type="EMBL" id="QXCT01000001">
    <property type="protein sequence ID" value="MDW9252646.1"/>
    <property type="molecule type" value="Genomic_DNA"/>
</dbReference>
<comment type="caution">
    <text evidence="1">The sequence shown here is derived from an EMBL/GenBank/DDBJ whole genome shotgun (WGS) entry which is preliminary data.</text>
</comment>
<evidence type="ECO:0000313" key="1">
    <source>
        <dbReference type="EMBL" id="MDW9252646.1"/>
    </source>
</evidence>
<proteinExistence type="predicted"/>
<dbReference type="Proteomes" id="UP001272137">
    <property type="component" value="Unassembled WGS sequence"/>
</dbReference>
<evidence type="ECO:0000313" key="2">
    <source>
        <dbReference type="Proteomes" id="UP001272137"/>
    </source>
</evidence>
<gene>
    <name evidence="1" type="ORF">C7S16_5715</name>
</gene>